<dbReference type="PATRIC" id="fig|748449.3.peg.2017"/>
<comment type="similarity">
    <text evidence="3">Belongs to the SmpB family.</text>
</comment>
<dbReference type="GO" id="GO:0070930">
    <property type="term" value="P:trans-translation-dependent protein tagging"/>
    <property type="evidence" value="ECO:0007669"/>
    <property type="project" value="TreeGrafter"/>
</dbReference>
<dbReference type="HAMAP" id="MF_00023">
    <property type="entry name" value="SmpB"/>
    <property type="match status" value="1"/>
</dbReference>
<comment type="subcellular location">
    <subcellularLocation>
        <location evidence="3">Cytoplasm</location>
    </subcellularLocation>
    <text evidence="3">The tmRNA-SmpB complex associates with stalled 70S ribosomes.</text>
</comment>
<gene>
    <name evidence="3" type="primary">smpB</name>
    <name evidence="4" type="ordered locus">Halha_2103</name>
</gene>
<dbReference type="CDD" id="cd09294">
    <property type="entry name" value="SmpB"/>
    <property type="match status" value="1"/>
</dbReference>
<reference evidence="5" key="1">
    <citation type="submission" date="2012-02" db="EMBL/GenBank/DDBJ databases">
        <title>The complete genome of Halobacteroides halobius DSM 5150.</title>
        <authorList>
            <person name="Lucas S."/>
            <person name="Copeland A."/>
            <person name="Lapidus A."/>
            <person name="Glavina del Rio T."/>
            <person name="Dalin E."/>
            <person name="Tice H."/>
            <person name="Bruce D."/>
            <person name="Goodwin L."/>
            <person name="Pitluck S."/>
            <person name="Peters L."/>
            <person name="Mikhailova N."/>
            <person name="Gu W."/>
            <person name="Kyrpides N."/>
            <person name="Mavromatis K."/>
            <person name="Ivanova N."/>
            <person name="Brettin T."/>
            <person name="Detter J.C."/>
            <person name="Han C."/>
            <person name="Larimer F."/>
            <person name="Land M."/>
            <person name="Hauser L."/>
            <person name="Markowitz V."/>
            <person name="Cheng J.-F."/>
            <person name="Hugenholtz P."/>
            <person name="Woyke T."/>
            <person name="Wu D."/>
            <person name="Tindall B."/>
            <person name="Pomrenke H."/>
            <person name="Brambilla E."/>
            <person name="Klenk H.-P."/>
            <person name="Eisen J.A."/>
        </authorList>
    </citation>
    <scope>NUCLEOTIDE SEQUENCE [LARGE SCALE GENOMIC DNA]</scope>
    <source>
        <strain evidence="5">ATCC 35273 / DSM 5150 / MD-1</strain>
    </source>
</reference>
<dbReference type="HOGENOM" id="CLU_108953_0_0_9"/>
<dbReference type="NCBIfam" id="TIGR00086">
    <property type="entry name" value="smpB"/>
    <property type="match status" value="1"/>
</dbReference>
<dbReference type="PANTHER" id="PTHR30308">
    <property type="entry name" value="TMRNA-BINDING COMPONENT OF TRANS-TRANSLATION TAGGING COMPLEX"/>
    <property type="match status" value="1"/>
</dbReference>
<dbReference type="SUPFAM" id="SSF74982">
    <property type="entry name" value="Small protein B (SmpB)"/>
    <property type="match status" value="1"/>
</dbReference>
<name>L0K9L6_HALHC</name>
<dbReference type="InterPro" id="IPR000037">
    <property type="entry name" value="SsrA-bd_prot"/>
</dbReference>
<evidence type="ECO:0000256" key="1">
    <source>
        <dbReference type="ARBA" id="ARBA00022490"/>
    </source>
</evidence>
<accession>L0K9L6</accession>
<keyword evidence="1 3" id="KW-0963">Cytoplasm</keyword>
<evidence type="ECO:0000313" key="5">
    <source>
        <dbReference type="Proteomes" id="UP000010880"/>
    </source>
</evidence>
<protein>
    <recommendedName>
        <fullName evidence="3">SsrA-binding protein</fullName>
    </recommendedName>
    <alternativeName>
        <fullName evidence="3">Small protein B</fullName>
    </alternativeName>
</protein>
<dbReference type="Gene3D" id="2.40.280.10">
    <property type="match status" value="1"/>
</dbReference>
<dbReference type="AlphaFoldDB" id="L0K9L6"/>
<evidence type="ECO:0000313" key="4">
    <source>
        <dbReference type="EMBL" id="AGB41987.1"/>
    </source>
</evidence>
<proteinExistence type="inferred from homology"/>
<dbReference type="PANTHER" id="PTHR30308:SF2">
    <property type="entry name" value="SSRA-BINDING PROTEIN"/>
    <property type="match status" value="1"/>
</dbReference>
<evidence type="ECO:0000256" key="3">
    <source>
        <dbReference type="HAMAP-Rule" id="MF_00023"/>
    </source>
</evidence>
<dbReference type="Pfam" id="PF01668">
    <property type="entry name" value="SmpB"/>
    <property type="match status" value="1"/>
</dbReference>
<dbReference type="OrthoDB" id="9805462at2"/>
<dbReference type="GO" id="GO:0005829">
    <property type="term" value="C:cytosol"/>
    <property type="evidence" value="ECO:0007669"/>
    <property type="project" value="TreeGrafter"/>
</dbReference>
<dbReference type="eggNOG" id="COG0691">
    <property type="taxonomic scope" value="Bacteria"/>
</dbReference>
<dbReference type="NCBIfam" id="NF003843">
    <property type="entry name" value="PRK05422.1"/>
    <property type="match status" value="1"/>
</dbReference>
<dbReference type="PROSITE" id="PS01317">
    <property type="entry name" value="SSRP"/>
    <property type="match status" value="1"/>
</dbReference>
<dbReference type="KEGG" id="hhl:Halha_2103"/>
<dbReference type="STRING" id="748449.Halha_2103"/>
<dbReference type="InterPro" id="IPR020081">
    <property type="entry name" value="SsrA-bd_prot_CS"/>
</dbReference>
<keyword evidence="5" id="KW-1185">Reference proteome</keyword>
<sequence>MKTIAKNRKARHEYHIEETYEAGIVLQGTEVKSIRAGKVNLKDSFALVRDEEAFLHNMHIAPYKEGNRYNHEPERKRKLLLHKHQIKSLIGKTKQQGYTLIPLKLYFKHDLVKVELALAEGKNLHDKREDIKRKTAQREIQRALKDRQRY</sequence>
<dbReference type="EMBL" id="CP003359">
    <property type="protein sequence ID" value="AGB41987.1"/>
    <property type="molecule type" value="Genomic_DNA"/>
</dbReference>
<dbReference type="GO" id="GO:0070929">
    <property type="term" value="P:trans-translation"/>
    <property type="evidence" value="ECO:0007669"/>
    <property type="project" value="UniProtKB-UniRule"/>
</dbReference>
<comment type="function">
    <text evidence="3">Required for rescue of stalled ribosomes mediated by trans-translation. Binds to transfer-messenger RNA (tmRNA), required for stable association of tmRNA with ribosomes. tmRNA and SmpB together mimic tRNA shape, replacing the anticodon stem-loop with SmpB. tmRNA is encoded by the ssrA gene; the 2 termini fold to resemble tRNA(Ala) and it encodes a 'tag peptide', a short internal open reading frame. During trans-translation Ala-aminoacylated tmRNA acts like a tRNA, entering the A-site of stalled ribosomes, displacing the stalled mRNA. The ribosome then switches to translate the ORF on the tmRNA; the nascent peptide is terminated with the 'tag peptide' encoded by the tmRNA and targeted for degradation. The ribosome is freed to recommence translation, which seems to be the essential function of trans-translation.</text>
</comment>
<dbReference type="Proteomes" id="UP000010880">
    <property type="component" value="Chromosome"/>
</dbReference>
<dbReference type="RefSeq" id="WP_015327701.1">
    <property type="nucleotide sequence ID" value="NC_019978.1"/>
</dbReference>
<dbReference type="InterPro" id="IPR023620">
    <property type="entry name" value="SmpB"/>
</dbReference>
<evidence type="ECO:0000256" key="2">
    <source>
        <dbReference type="ARBA" id="ARBA00022884"/>
    </source>
</evidence>
<dbReference type="GO" id="GO:0003723">
    <property type="term" value="F:RNA binding"/>
    <property type="evidence" value="ECO:0007669"/>
    <property type="project" value="UniProtKB-UniRule"/>
</dbReference>
<organism evidence="4 5">
    <name type="scientific">Halobacteroides halobius (strain ATCC 35273 / DSM 5150 / MD-1)</name>
    <dbReference type="NCBI Taxonomy" id="748449"/>
    <lineage>
        <taxon>Bacteria</taxon>
        <taxon>Bacillati</taxon>
        <taxon>Bacillota</taxon>
        <taxon>Clostridia</taxon>
        <taxon>Halanaerobiales</taxon>
        <taxon>Halobacteroidaceae</taxon>
        <taxon>Halobacteroides</taxon>
    </lineage>
</organism>
<keyword evidence="2 3" id="KW-0694">RNA-binding</keyword>